<evidence type="ECO:0008006" key="3">
    <source>
        <dbReference type="Google" id="ProtNLM"/>
    </source>
</evidence>
<keyword evidence="2" id="KW-1185">Reference proteome</keyword>
<protein>
    <recommendedName>
        <fullName evidence="3">ComF family protein</fullName>
    </recommendedName>
</protein>
<sequence>MRQLATAALLRSPVVTARCQDCREALPEGGDLCGECYGARAEEAQQIRGEIALYEAALAAGLTPPMFAEAQAGLPRLRQELAAL</sequence>
<dbReference type="RefSeq" id="WP_285520884.1">
    <property type="nucleotide sequence ID" value="NZ_JASNGB010000006.1"/>
</dbReference>
<dbReference type="EMBL" id="JASNGB010000006">
    <property type="protein sequence ID" value="MDL2342854.1"/>
    <property type="molecule type" value="Genomic_DNA"/>
</dbReference>
<dbReference type="Proteomes" id="UP001302059">
    <property type="component" value="Unassembled WGS sequence"/>
</dbReference>
<evidence type="ECO:0000313" key="2">
    <source>
        <dbReference type="Proteomes" id="UP001302059"/>
    </source>
</evidence>
<gene>
    <name evidence="1" type="ORF">QOL99_01695</name>
</gene>
<evidence type="ECO:0000313" key="1">
    <source>
        <dbReference type="EMBL" id="MDL2342854.1"/>
    </source>
</evidence>
<organism evidence="1 2">
    <name type="scientific">Deinococcus rhizophilus</name>
    <dbReference type="NCBI Taxonomy" id="3049544"/>
    <lineage>
        <taxon>Bacteria</taxon>
        <taxon>Thermotogati</taxon>
        <taxon>Deinococcota</taxon>
        <taxon>Deinococci</taxon>
        <taxon>Deinococcales</taxon>
        <taxon>Deinococcaceae</taxon>
        <taxon>Deinococcus</taxon>
    </lineage>
</organism>
<name>A0ABT7JCS5_9DEIO</name>
<proteinExistence type="predicted"/>
<accession>A0ABT7JCS5</accession>
<reference evidence="1 2" key="1">
    <citation type="submission" date="2023-05" db="EMBL/GenBank/DDBJ databases">
        <authorList>
            <person name="Gao F."/>
        </authorList>
    </citation>
    <scope>NUCLEOTIDE SEQUENCE [LARGE SCALE GENOMIC DNA]</scope>
    <source>
        <strain evidence="1 2">MIMF12</strain>
    </source>
</reference>
<comment type="caution">
    <text evidence="1">The sequence shown here is derived from an EMBL/GenBank/DDBJ whole genome shotgun (WGS) entry which is preliminary data.</text>
</comment>